<evidence type="ECO:0000256" key="6">
    <source>
        <dbReference type="PROSITE-ProRule" id="PRU00239"/>
    </source>
</evidence>
<dbReference type="InterPro" id="IPR000169">
    <property type="entry name" value="Pept_cys_AS"/>
</dbReference>
<evidence type="ECO:0000256" key="1">
    <source>
        <dbReference type="ARBA" id="ARBA00007623"/>
    </source>
</evidence>
<protein>
    <submittedName>
        <fullName evidence="8">Uncharacterized protein</fullName>
    </submittedName>
</protein>
<keyword evidence="2" id="KW-0645">Protease</keyword>
<dbReference type="SMART" id="SM00230">
    <property type="entry name" value="CysPc"/>
    <property type="match status" value="1"/>
</dbReference>
<accession>A0A8C3MZR9</accession>
<comment type="caution">
    <text evidence="6">Lacks conserved residue(s) required for the propagation of feature annotation.</text>
</comment>
<dbReference type="PROSITE" id="PS00139">
    <property type="entry name" value="THIOL_PROTEASE_CYS"/>
    <property type="match status" value="1"/>
</dbReference>
<dbReference type="PROSITE" id="PS50203">
    <property type="entry name" value="CALPAIN_CAT"/>
    <property type="match status" value="1"/>
</dbReference>
<dbReference type="GO" id="GO:0004198">
    <property type="term" value="F:calcium-dependent cysteine-type endopeptidase activity"/>
    <property type="evidence" value="ECO:0007669"/>
    <property type="project" value="InterPro"/>
</dbReference>
<dbReference type="PANTHER" id="PTHR10183:SF333">
    <property type="entry name" value="CALPAIN-13"/>
    <property type="match status" value="1"/>
</dbReference>
<sequence length="193" mass="21464">MSGFSSFLCPSPAPVLKSLPSHSGRMLAPSSSVTPERGWQTSGATGSPQNLRKFNGQDFRELRASCLSQGLLFEDTTFPAHVSSIGASLLPEEKLWQIQWKRPTVSSRRNPHLITDGVSRFDIMQGEIGDCWMLAALGSLTLRKQFLENVLPKDQGFQDDYAGIFHFRSVMAVISPALPIWAHFLFPHFTLPF</sequence>
<keyword evidence="4" id="KW-0788">Thiol protease</keyword>
<evidence type="ECO:0000256" key="5">
    <source>
        <dbReference type="PIRSR" id="PIRSR622684-1"/>
    </source>
</evidence>
<keyword evidence="9" id="KW-1185">Reference proteome</keyword>
<dbReference type="InterPro" id="IPR001300">
    <property type="entry name" value="Peptidase_C2_calpain_cat"/>
</dbReference>
<dbReference type="PANTHER" id="PTHR10183">
    <property type="entry name" value="CALPAIN"/>
    <property type="match status" value="1"/>
</dbReference>
<dbReference type="GO" id="GO:0006508">
    <property type="term" value="P:proteolysis"/>
    <property type="evidence" value="ECO:0007669"/>
    <property type="project" value="UniProtKB-KW"/>
</dbReference>
<dbReference type="Ensembl" id="ENSCPVT00000013752.2">
    <property type="protein sequence ID" value="ENSCPVP00000013166.1"/>
    <property type="gene ID" value="ENSCPVG00000009609.2"/>
</dbReference>
<feature type="region of interest" description="Disordered" evidence="7">
    <location>
        <begin position="19"/>
        <end position="51"/>
    </location>
</feature>
<organism evidence="8 9">
    <name type="scientific">Geospiza parvula</name>
    <name type="common">Small tree-finch</name>
    <name type="synonym">Camarhynchus parvulus</name>
    <dbReference type="NCBI Taxonomy" id="87175"/>
    <lineage>
        <taxon>Eukaryota</taxon>
        <taxon>Metazoa</taxon>
        <taxon>Chordata</taxon>
        <taxon>Craniata</taxon>
        <taxon>Vertebrata</taxon>
        <taxon>Euteleostomi</taxon>
        <taxon>Archelosauria</taxon>
        <taxon>Archosauria</taxon>
        <taxon>Dinosauria</taxon>
        <taxon>Saurischia</taxon>
        <taxon>Theropoda</taxon>
        <taxon>Coelurosauria</taxon>
        <taxon>Aves</taxon>
        <taxon>Neognathae</taxon>
        <taxon>Neoaves</taxon>
        <taxon>Telluraves</taxon>
        <taxon>Australaves</taxon>
        <taxon>Passeriformes</taxon>
        <taxon>Thraupidae</taxon>
        <taxon>Camarhynchus</taxon>
    </lineage>
</organism>
<evidence type="ECO:0000313" key="9">
    <source>
        <dbReference type="Proteomes" id="UP000694382"/>
    </source>
</evidence>
<dbReference type="InterPro" id="IPR038765">
    <property type="entry name" value="Papain-like_cys_pep_sf"/>
</dbReference>
<reference evidence="8" key="2">
    <citation type="submission" date="2025-08" db="UniProtKB">
        <authorList>
            <consortium name="Ensembl"/>
        </authorList>
    </citation>
    <scope>IDENTIFICATION</scope>
</reference>
<evidence type="ECO:0000256" key="3">
    <source>
        <dbReference type="ARBA" id="ARBA00022801"/>
    </source>
</evidence>
<reference evidence="8" key="3">
    <citation type="submission" date="2025-09" db="UniProtKB">
        <authorList>
            <consortium name="Ensembl"/>
        </authorList>
    </citation>
    <scope>IDENTIFICATION</scope>
</reference>
<evidence type="ECO:0000313" key="8">
    <source>
        <dbReference type="Ensembl" id="ENSCPVP00000013166.1"/>
    </source>
</evidence>
<dbReference type="GO" id="GO:0005737">
    <property type="term" value="C:cytoplasm"/>
    <property type="evidence" value="ECO:0007669"/>
    <property type="project" value="TreeGrafter"/>
</dbReference>
<proteinExistence type="inferred from homology"/>
<feature type="compositionally biased region" description="Polar residues" evidence="7">
    <location>
        <begin position="29"/>
        <end position="51"/>
    </location>
</feature>
<dbReference type="PRINTS" id="PR00704">
    <property type="entry name" value="CALPAIN"/>
</dbReference>
<dbReference type="Proteomes" id="UP000694382">
    <property type="component" value="Chromosome 3"/>
</dbReference>
<keyword evidence="3" id="KW-0378">Hydrolase</keyword>
<dbReference type="AlphaFoldDB" id="A0A8C3MZR9"/>
<dbReference type="Pfam" id="PF00648">
    <property type="entry name" value="Peptidase_C2"/>
    <property type="match status" value="1"/>
</dbReference>
<reference evidence="8" key="1">
    <citation type="submission" date="2020-02" db="EMBL/GenBank/DDBJ databases">
        <authorList>
            <person name="Enbody D E."/>
            <person name="Pettersson E M."/>
        </authorList>
    </citation>
    <scope>NUCLEOTIDE SEQUENCE [LARGE SCALE GENOMIC DNA]</scope>
</reference>
<feature type="active site" evidence="5">
    <location>
        <position position="131"/>
    </location>
</feature>
<dbReference type="SUPFAM" id="SSF54001">
    <property type="entry name" value="Cysteine proteinases"/>
    <property type="match status" value="1"/>
</dbReference>
<comment type="similarity">
    <text evidence="1">Belongs to the peptidase C2 family.</text>
</comment>
<evidence type="ECO:0000256" key="7">
    <source>
        <dbReference type="SAM" id="MobiDB-lite"/>
    </source>
</evidence>
<evidence type="ECO:0000256" key="2">
    <source>
        <dbReference type="ARBA" id="ARBA00022670"/>
    </source>
</evidence>
<name>A0A8C3MZR9_GEOPR</name>
<dbReference type="InterPro" id="IPR022684">
    <property type="entry name" value="Calpain_cysteine_protease"/>
</dbReference>
<evidence type="ECO:0000256" key="4">
    <source>
        <dbReference type="ARBA" id="ARBA00022807"/>
    </source>
</evidence>